<dbReference type="RefSeq" id="WP_136562583.1">
    <property type="nucleotide sequence ID" value="NZ_BAABLS010000008.1"/>
</dbReference>
<evidence type="ECO:0000256" key="3">
    <source>
        <dbReference type="ARBA" id="ARBA00023163"/>
    </source>
</evidence>
<organism evidence="6 7">
    <name type="scientific">Nocardioides caeni</name>
    <dbReference type="NCBI Taxonomy" id="574700"/>
    <lineage>
        <taxon>Bacteria</taxon>
        <taxon>Bacillati</taxon>
        <taxon>Actinomycetota</taxon>
        <taxon>Actinomycetes</taxon>
        <taxon>Propionibacteriales</taxon>
        <taxon>Nocardioidaceae</taxon>
        <taxon>Nocardioides</taxon>
    </lineage>
</organism>
<dbReference type="GO" id="GO:0000976">
    <property type="term" value="F:transcription cis-regulatory region binding"/>
    <property type="evidence" value="ECO:0007669"/>
    <property type="project" value="TreeGrafter"/>
</dbReference>
<evidence type="ECO:0000256" key="1">
    <source>
        <dbReference type="ARBA" id="ARBA00023015"/>
    </source>
</evidence>
<evidence type="ECO:0000259" key="5">
    <source>
        <dbReference type="PROSITE" id="PS50977"/>
    </source>
</evidence>
<gene>
    <name evidence="6" type="ORF">E9934_09275</name>
</gene>
<proteinExistence type="predicted"/>
<sequence>MSSQVFETPRQGLNPRQAETVEKLLAAGLEELRAVGHEALTVRTVATRAGVSPATAYTYLASKNHLFAELFWRHLAAPEARIAPQGASAVERLQSTVRALTSRIVEEPELAAAVTPALLSTDPDVARLRLRIGGEFLARFEAALAEPDQPDRPADPAVLEVLVLTWSGALLQAGMGLLTYDQIAERLASAVDVILRGN</sequence>
<dbReference type="PANTHER" id="PTHR30055">
    <property type="entry name" value="HTH-TYPE TRANSCRIPTIONAL REGULATOR RUTR"/>
    <property type="match status" value="1"/>
</dbReference>
<dbReference type="OrthoDB" id="3476820at2"/>
<evidence type="ECO:0000256" key="4">
    <source>
        <dbReference type="PROSITE-ProRule" id="PRU00335"/>
    </source>
</evidence>
<keyword evidence="1" id="KW-0805">Transcription regulation</keyword>
<accession>A0A4S8NFR9</accession>
<comment type="caution">
    <text evidence="6">The sequence shown here is derived from an EMBL/GenBank/DDBJ whole genome shotgun (WGS) entry which is preliminary data.</text>
</comment>
<dbReference type="Proteomes" id="UP000307087">
    <property type="component" value="Unassembled WGS sequence"/>
</dbReference>
<name>A0A4S8NFR9_9ACTN</name>
<dbReference type="AlphaFoldDB" id="A0A4S8NFR9"/>
<evidence type="ECO:0000256" key="2">
    <source>
        <dbReference type="ARBA" id="ARBA00023125"/>
    </source>
</evidence>
<keyword evidence="7" id="KW-1185">Reference proteome</keyword>
<evidence type="ECO:0000313" key="6">
    <source>
        <dbReference type="EMBL" id="THV14821.1"/>
    </source>
</evidence>
<evidence type="ECO:0000313" key="7">
    <source>
        <dbReference type="Proteomes" id="UP000307087"/>
    </source>
</evidence>
<feature type="DNA-binding region" description="H-T-H motif" evidence="4">
    <location>
        <begin position="41"/>
        <end position="60"/>
    </location>
</feature>
<keyword evidence="3" id="KW-0804">Transcription</keyword>
<protein>
    <submittedName>
        <fullName evidence="6">TetR/AcrR family transcriptional regulator</fullName>
    </submittedName>
</protein>
<keyword evidence="2 4" id="KW-0238">DNA-binding</keyword>
<dbReference type="Pfam" id="PF00440">
    <property type="entry name" value="TetR_N"/>
    <property type="match status" value="1"/>
</dbReference>
<dbReference type="GO" id="GO:0003700">
    <property type="term" value="F:DNA-binding transcription factor activity"/>
    <property type="evidence" value="ECO:0007669"/>
    <property type="project" value="TreeGrafter"/>
</dbReference>
<feature type="domain" description="HTH tetR-type" evidence="5">
    <location>
        <begin position="18"/>
        <end position="78"/>
    </location>
</feature>
<dbReference type="Gene3D" id="1.10.357.10">
    <property type="entry name" value="Tetracycline Repressor, domain 2"/>
    <property type="match status" value="1"/>
</dbReference>
<dbReference type="SUPFAM" id="SSF46689">
    <property type="entry name" value="Homeodomain-like"/>
    <property type="match status" value="1"/>
</dbReference>
<dbReference type="PROSITE" id="PS50977">
    <property type="entry name" value="HTH_TETR_2"/>
    <property type="match status" value="1"/>
</dbReference>
<dbReference type="PANTHER" id="PTHR30055:SF234">
    <property type="entry name" value="HTH-TYPE TRANSCRIPTIONAL REGULATOR BETI"/>
    <property type="match status" value="1"/>
</dbReference>
<dbReference type="InterPro" id="IPR009057">
    <property type="entry name" value="Homeodomain-like_sf"/>
</dbReference>
<dbReference type="InterPro" id="IPR050109">
    <property type="entry name" value="HTH-type_TetR-like_transc_reg"/>
</dbReference>
<reference evidence="6 7" key="1">
    <citation type="journal article" date="2009" name="Int. J. Syst. Evol. Microbiol.">
        <title>Nocardioides caeni sp. nov., isolated from wastewater.</title>
        <authorList>
            <person name="Yoon J.H."/>
            <person name="Kang S.J."/>
            <person name="Park S."/>
            <person name="Kim W."/>
            <person name="Oh T.K."/>
        </authorList>
    </citation>
    <scope>NUCLEOTIDE SEQUENCE [LARGE SCALE GENOMIC DNA]</scope>
    <source>
        <strain evidence="6 7">DSM 23134</strain>
    </source>
</reference>
<dbReference type="InterPro" id="IPR001647">
    <property type="entry name" value="HTH_TetR"/>
</dbReference>
<dbReference type="EMBL" id="STGW01000004">
    <property type="protein sequence ID" value="THV14821.1"/>
    <property type="molecule type" value="Genomic_DNA"/>
</dbReference>